<feature type="non-terminal residue" evidence="2">
    <location>
        <position position="1"/>
    </location>
</feature>
<name>A0AAV5V094_9BILA</name>
<gene>
    <name evidence="2" type="ORF">PFISCL1PPCAC_3735</name>
</gene>
<feature type="compositionally biased region" description="Basic and acidic residues" evidence="1">
    <location>
        <begin position="80"/>
        <end position="92"/>
    </location>
</feature>
<protein>
    <submittedName>
        <fullName evidence="2">Uncharacterized protein</fullName>
    </submittedName>
</protein>
<dbReference type="Proteomes" id="UP001432322">
    <property type="component" value="Unassembled WGS sequence"/>
</dbReference>
<evidence type="ECO:0000313" key="2">
    <source>
        <dbReference type="EMBL" id="GMT12438.1"/>
    </source>
</evidence>
<reference evidence="2" key="1">
    <citation type="submission" date="2023-10" db="EMBL/GenBank/DDBJ databases">
        <title>Genome assembly of Pristionchus species.</title>
        <authorList>
            <person name="Yoshida K."/>
            <person name="Sommer R.J."/>
        </authorList>
    </citation>
    <scope>NUCLEOTIDE SEQUENCE</scope>
    <source>
        <strain evidence="2">RS5133</strain>
    </source>
</reference>
<accession>A0AAV5V094</accession>
<organism evidence="2 3">
    <name type="scientific">Pristionchus fissidentatus</name>
    <dbReference type="NCBI Taxonomy" id="1538716"/>
    <lineage>
        <taxon>Eukaryota</taxon>
        <taxon>Metazoa</taxon>
        <taxon>Ecdysozoa</taxon>
        <taxon>Nematoda</taxon>
        <taxon>Chromadorea</taxon>
        <taxon>Rhabditida</taxon>
        <taxon>Rhabditina</taxon>
        <taxon>Diplogasteromorpha</taxon>
        <taxon>Diplogasteroidea</taxon>
        <taxon>Neodiplogasteridae</taxon>
        <taxon>Pristionchus</taxon>
    </lineage>
</organism>
<feature type="region of interest" description="Disordered" evidence="1">
    <location>
        <begin position="67"/>
        <end position="94"/>
    </location>
</feature>
<proteinExistence type="predicted"/>
<dbReference type="EMBL" id="BTSY01000001">
    <property type="protein sequence ID" value="GMT12438.1"/>
    <property type="molecule type" value="Genomic_DNA"/>
</dbReference>
<dbReference type="AlphaFoldDB" id="A0AAV5V094"/>
<sequence>ESLVVTRDFISSRAKKTLQDMKSCAIVLLSTIALGTAQMTFSDGWEKRQQHVDASRPYHYAHQKVARSGGHAFKEEEEVAETHEQQADEPAKQSDVNLISTCMEDYMSGVRELHAAMMELYTRFQTCENALANPLMPNAKQEKSPRF</sequence>
<comment type="caution">
    <text evidence="2">The sequence shown here is derived from an EMBL/GenBank/DDBJ whole genome shotgun (WGS) entry which is preliminary data.</text>
</comment>
<keyword evidence="3" id="KW-1185">Reference proteome</keyword>
<evidence type="ECO:0000256" key="1">
    <source>
        <dbReference type="SAM" id="MobiDB-lite"/>
    </source>
</evidence>
<evidence type="ECO:0000313" key="3">
    <source>
        <dbReference type="Proteomes" id="UP001432322"/>
    </source>
</evidence>